<dbReference type="Proteomes" id="UP000006873">
    <property type="component" value="Chromosome"/>
</dbReference>
<dbReference type="EMBL" id="CP002273">
    <property type="protein sequence ID" value="ADO38925.1"/>
    <property type="molecule type" value="Genomic_DNA"/>
</dbReference>
<dbReference type="KEGG" id="elm:ELI_3981"/>
<name>E3GGX0_9FIRM</name>
<protein>
    <submittedName>
        <fullName evidence="1">Uncharacterized protein</fullName>
    </submittedName>
</protein>
<reference evidence="1 2" key="2">
    <citation type="journal article" date="2011" name="J. Bacteriol.">
        <title>Complete genome sequence of a carbon monoxide-utilizing acetogen, Eubacterium limosum KIST612.</title>
        <authorList>
            <person name="Roh H."/>
            <person name="Ko H.J."/>
            <person name="Kim D."/>
            <person name="Choi D.G."/>
            <person name="Park S."/>
            <person name="Kim S."/>
            <person name="Chang I.S."/>
            <person name="Choi I.G."/>
        </authorList>
    </citation>
    <scope>NUCLEOTIDE SEQUENCE [LARGE SCALE GENOMIC DNA]</scope>
    <source>
        <strain evidence="1 2">KIST612</strain>
    </source>
</reference>
<evidence type="ECO:0000313" key="2">
    <source>
        <dbReference type="Proteomes" id="UP000006873"/>
    </source>
</evidence>
<dbReference type="AlphaFoldDB" id="E3GGX0"/>
<organism evidence="1 2">
    <name type="scientific">Eubacterium callanderi</name>
    <dbReference type="NCBI Taxonomy" id="53442"/>
    <lineage>
        <taxon>Bacteria</taxon>
        <taxon>Bacillati</taxon>
        <taxon>Bacillota</taxon>
        <taxon>Clostridia</taxon>
        <taxon>Eubacteriales</taxon>
        <taxon>Eubacteriaceae</taxon>
        <taxon>Eubacterium</taxon>
    </lineage>
</organism>
<sequence length="41" mass="4716">MLRGFEPFESVTWGADKFCSLTLTIFSLTNSFKMIMIITTH</sequence>
<dbReference type="HOGENOM" id="CLU_3270227_0_0_9"/>
<accession>E3GGX0</accession>
<evidence type="ECO:0000313" key="1">
    <source>
        <dbReference type="EMBL" id="ADO38925.1"/>
    </source>
</evidence>
<gene>
    <name evidence="1" type="ordered locus">ELI_3981</name>
</gene>
<keyword evidence="2" id="KW-1185">Reference proteome</keyword>
<proteinExistence type="predicted"/>
<reference key="1">
    <citation type="submission" date="2010-09" db="EMBL/GenBank/DDBJ databases">
        <authorList>
            <person name="Roh H."/>
            <person name="Ko H.-J."/>
            <person name="Kim D."/>
            <person name="Choi D.G."/>
            <person name="Park S."/>
            <person name="Kim S."/>
            <person name="Kim K.H."/>
            <person name="Chang I.S."/>
            <person name="Choi I.-G."/>
        </authorList>
    </citation>
    <scope>NUCLEOTIDE SEQUENCE</scope>
    <source>
        <strain>KIST612</strain>
    </source>
</reference>